<dbReference type="RefSeq" id="WP_206571197.1">
    <property type="nucleotide sequence ID" value="NZ_JAFKCW010000005.1"/>
</dbReference>
<dbReference type="EMBL" id="JAFKCW010000005">
    <property type="protein sequence ID" value="MBN7803202.1"/>
    <property type="molecule type" value="Genomic_DNA"/>
</dbReference>
<keyword evidence="3" id="KW-1185">Reference proteome</keyword>
<gene>
    <name evidence="2" type="ORF">J0A67_20170</name>
</gene>
<name>A0ABS3BV79_9BACT</name>
<dbReference type="InterPro" id="IPR014710">
    <property type="entry name" value="RmlC-like_jellyroll"/>
</dbReference>
<dbReference type="SUPFAM" id="SSF51206">
    <property type="entry name" value="cAMP-binding domain-like"/>
    <property type="match status" value="1"/>
</dbReference>
<evidence type="ECO:0000313" key="2">
    <source>
        <dbReference type="EMBL" id="MBN7803202.1"/>
    </source>
</evidence>
<evidence type="ECO:0000259" key="1">
    <source>
        <dbReference type="PROSITE" id="PS50042"/>
    </source>
</evidence>
<organism evidence="2 3">
    <name type="scientific">Algoriphagus aestuariicola</name>
    <dbReference type="NCBI Taxonomy" id="1852016"/>
    <lineage>
        <taxon>Bacteria</taxon>
        <taxon>Pseudomonadati</taxon>
        <taxon>Bacteroidota</taxon>
        <taxon>Cytophagia</taxon>
        <taxon>Cytophagales</taxon>
        <taxon>Cyclobacteriaceae</taxon>
        <taxon>Algoriphagus</taxon>
    </lineage>
</organism>
<dbReference type="PROSITE" id="PS50042">
    <property type="entry name" value="CNMP_BINDING_3"/>
    <property type="match status" value="1"/>
</dbReference>
<feature type="domain" description="Cyclic nucleotide-binding" evidence="1">
    <location>
        <begin position="11"/>
        <end position="115"/>
    </location>
</feature>
<reference evidence="2 3" key="1">
    <citation type="submission" date="2021-03" db="EMBL/GenBank/DDBJ databases">
        <title>novel species isolated from a fishpond in China.</title>
        <authorList>
            <person name="Lu H."/>
            <person name="Cai Z."/>
        </authorList>
    </citation>
    <scope>NUCLEOTIDE SEQUENCE [LARGE SCALE GENOMIC DNA]</scope>
    <source>
        <strain evidence="2 3">JCM 31546</strain>
    </source>
</reference>
<dbReference type="InterPro" id="IPR000595">
    <property type="entry name" value="cNMP-bd_dom"/>
</dbReference>
<comment type="caution">
    <text evidence="2">The sequence shown here is derived from an EMBL/GenBank/DDBJ whole genome shotgun (WGS) entry which is preliminary data.</text>
</comment>
<dbReference type="Proteomes" id="UP000664698">
    <property type="component" value="Unassembled WGS sequence"/>
</dbReference>
<evidence type="ECO:0000313" key="3">
    <source>
        <dbReference type="Proteomes" id="UP000664698"/>
    </source>
</evidence>
<accession>A0ABS3BV79</accession>
<dbReference type="Gene3D" id="2.60.120.10">
    <property type="entry name" value="Jelly Rolls"/>
    <property type="match status" value="1"/>
</dbReference>
<sequence>MSQPLFDHIRNFVSLDPALDPQILAYFDKQSVQKKDILLPANRVCDRLFFVAKGCVHAYFTDQHGVEKSIQFALENWWISDYQAFYKQRATDSTIQAVEDSEVWSISRSSYSALLLDHPVMESYFRQMYEIGYGAAITRLKFLFNYSKEEIFFNFTEQFPHFVSRVPQYVLATYLGLTPEYLSKLRGKRRS</sequence>
<dbReference type="InterPro" id="IPR018490">
    <property type="entry name" value="cNMP-bd_dom_sf"/>
</dbReference>
<protein>
    <submittedName>
        <fullName evidence="2">Crp/Fnr family transcriptional regulator</fullName>
    </submittedName>
</protein>
<dbReference type="Pfam" id="PF00027">
    <property type="entry name" value="cNMP_binding"/>
    <property type="match status" value="1"/>
</dbReference>
<proteinExistence type="predicted"/>
<dbReference type="CDD" id="cd00038">
    <property type="entry name" value="CAP_ED"/>
    <property type="match status" value="1"/>
</dbReference>